<protein>
    <submittedName>
        <fullName evidence="2">Uncharacterized protein</fullName>
    </submittedName>
</protein>
<feature type="compositionally biased region" description="Basic and acidic residues" evidence="1">
    <location>
        <begin position="135"/>
        <end position="166"/>
    </location>
</feature>
<name>A0A0K8SW87_LYGHE</name>
<feature type="region of interest" description="Disordered" evidence="1">
    <location>
        <begin position="88"/>
        <end position="166"/>
    </location>
</feature>
<dbReference type="EMBL" id="GBRD01008666">
    <property type="protein sequence ID" value="JAG57155.1"/>
    <property type="molecule type" value="Transcribed_RNA"/>
</dbReference>
<evidence type="ECO:0000256" key="1">
    <source>
        <dbReference type="SAM" id="MobiDB-lite"/>
    </source>
</evidence>
<feature type="compositionally biased region" description="Polar residues" evidence="1">
    <location>
        <begin position="37"/>
        <end position="53"/>
    </location>
</feature>
<proteinExistence type="predicted"/>
<dbReference type="AlphaFoldDB" id="A0A0K8SW87"/>
<feature type="compositionally biased region" description="Low complexity" evidence="1">
    <location>
        <begin position="98"/>
        <end position="109"/>
    </location>
</feature>
<accession>A0A0K8SW87</accession>
<organism evidence="2">
    <name type="scientific">Lygus hesperus</name>
    <name type="common">Western plant bug</name>
    <dbReference type="NCBI Taxonomy" id="30085"/>
    <lineage>
        <taxon>Eukaryota</taxon>
        <taxon>Metazoa</taxon>
        <taxon>Ecdysozoa</taxon>
        <taxon>Arthropoda</taxon>
        <taxon>Hexapoda</taxon>
        <taxon>Insecta</taxon>
        <taxon>Pterygota</taxon>
        <taxon>Neoptera</taxon>
        <taxon>Paraneoptera</taxon>
        <taxon>Hemiptera</taxon>
        <taxon>Heteroptera</taxon>
        <taxon>Panheteroptera</taxon>
        <taxon>Cimicomorpha</taxon>
        <taxon>Miridae</taxon>
        <taxon>Mirini</taxon>
        <taxon>Lygus</taxon>
    </lineage>
</organism>
<feature type="region of interest" description="Disordered" evidence="1">
    <location>
        <begin position="29"/>
        <end position="53"/>
    </location>
</feature>
<evidence type="ECO:0000313" key="2">
    <source>
        <dbReference type="EMBL" id="JAG57155.1"/>
    </source>
</evidence>
<reference evidence="2" key="1">
    <citation type="submission" date="2014-09" db="EMBL/GenBank/DDBJ databases">
        <authorList>
            <person name="Magalhaes I.L.F."/>
            <person name="Oliveira U."/>
            <person name="Santos F.R."/>
            <person name="Vidigal T.H.D.A."/>
            <person name="Brescovit A.D."/>
            <person name="Santos A.J."/>
        </authorList>
    </citation>
    <scope>NUCLEOTIDE SEQUENCE</scope>
</reference>
<sequence>MIPEASNLLAQPPVSNSSTLLDSVKTISDGSIVPNPATKNLSVDASGNATTGSVNVTESSTMAANSTGRNAMDRVANSTDVAINATKILGPNNAAEPSTTVKATSAATKQPDQSGPEISHKKFFRPMSDTSSSSRNERKFKEKKEAAREQEERRLGDYSSSMEERMPPDFGGPLDVRTMGGNQLDIDPVNLDDDGPSASVQQMDQRSSVLSSSPLCSPAALTSLLLTALLAAYVRL</sequence>